<dbReference type="GO" id="GO:0000785">
    <property type="term" value="C:chromatin"/>
    <property type="evidence" value="ECO:0007669"/>
    <property type="project" value="TreeGrafter"/>
</dbReference>
<evidence type="ECO:0000313" key="6">
    <source>
        <dbReference type="Proteomes" id="UP000678499"/>
    </source>
</evidence>
<dbReference type="EMBL" id="CAJPEX010011658">
    <property type="protein sequence ID" value="CAG0925247.1"/>
    <property type="molecule type" value="Genomic_DNA"/>
</dbReference>
<dbReference type="EMBL" id="OA893695">
    <property type="protein sequence ID" value="CAD7285095.1"/>
    <property type="molecule type" value="Genomic_DNA"/>
</dbReference>
<reference evidence="5" key="1">
    <citation type="submission" date="2020-11" db="EMBL/GenBank/DDBJ databases">
        <authorList>
            <person name="Tran Van P."/>
        </authorList>
    </citation>
    <scope>NUCLEOTIDE SEQUENCE</scope>
</reference>
<accession>A0A7R9C2H9</accession>
<feature type="domain" description="WHIM1" evidence="4">
    <location>
        <begin position="171"/>
        <end position="209"/>
    </location>
</feature>
<proteinExistence type="predicted"/>
<evidence type="ECO:0000259" key="4">
    <source>
        <dbReference type="Pfam" id="PF15612"/>
    </source>
</evidence>
<feature type="region of interest" description="Disordered" evidence="3">
    <location>
        <begin position="251"/>
        <end position="314"/>
    </location>
</feature>
<feature type="non-terminal residue" evidence="5">
    <location>
        <position position="1"/>
    </location>
</feature>
<gene>
    <name evidence="5" type="ORF">NMOB1V02_LOCUS12697</name>
</gene>
<dbReference type="InterPro" id="IPR028942">
    <property type="entry name" value="WHIM1_dom"/>
</dbReference>
<feature type="compositionally biased region" description="Acidic residues" evidence="3">
    <location>
        <begin position="276"/>
        <end position="297"/>
    </location>
</feature>
<dbReference type="Pfam" id="PF15612">
    <property type="entry name" value="WHIM1"/>
    <property type="match status" value="1"/>
</dbReference>
<sequence>MLQEKELKRQQALVIQEQERERRRQHMALLRSLDARKRWEERERRRNEVKLEKEAVKDRKLDRRRIEVELMKELRRAVEDLEINDLDDLPDVKRIPCLRLPGAAFANILMVFEFLHQFGETLGFGKIYLTANANGEVKSAMGVPLDRKDVLVEKTEAFIQRLSQNAIFKLSVQLREKPFLSLNPTDKSAIVAFICHELLQNKAVVRYIEDSIENLNAVRKDKWLTDGHLRKLKMVYQRKYKGSLKRLSSGLHVANHPEDSNMSTVSGTSEGTKENEENEEEEEEESGNESDQTEDFGSDAALQMLAESMSKEDVEKKMESLILDSEERRYALWDALCRLRGQHIGQD</sequence>
<organism evidence="5">
    <name type="scientific">Notodromas monacha</name>
    <dbReference type="NCBI Taxonomy" id="399045"/>
    <lineage>
        <taxon>Eukaryota</taxon>
        <taxon>Metazoa</taxon>
        <taxon>Ecdysozoa</taxon>
        <taxon>Arthropoda</taxon>
        <taxon>Crustacea</taxon>
        <taxon>Oligostraca</taxon>
        <taxon>Ostracoda</taxon>
        <taxon>Podocopa</taxon>
        <taxon>Podocopida</taxon>
        <taxon>Cypridocopina</taxon>
        <taxon>Cypridoidea</taxon>
        <taxon>Cyprididae</taxon>
        <taxon>Notodromas</taxon>
    </lineage>
</organism>
<comment type="subcellular location">
    <subcellularLocation>
        <location evidence="1">Nucleus</location>
    </subcellularLocation>
</comment>
<dbReference type="OrthoDB" id="784962at2759"/>
<protein>
    <recommendedName>
        <fullName evidence="4">WHIM1 domain-containing protein</fullName>
    </recommendedName>
</protein>
<dbReference type="Proteomes" id="UP000678499">
    <property type="component" value="Unassembled WGS sequence"/>
</dbReference>
<dbReference type="AlphaFoldDB" id="A0A7R9C2H9"/>
<evidence type="ECO:0000313" key="5">
    <source>
        <dbReference type="EMBL" id="CAD7285095.1"/>
    </source>
</evidence>
<dbReference type="PANTHER" id="PTHR45915:SF2">
    <property type="entry name" value="TOUTATIS, ISOFORM E"/>
    <property type="match status" value="1"/>
</dbReference>
<dbReference type="PANTHER" id="PTHR45915">
    <property type="entry name" value="TRANSCRIPTION INTERMEDIARY FACTOR"/>
    <property type="match status" value="1"/>
</dbReference>
<dbReference type="GO" id="GO:0005634">
    <property type="term" value="C:nucleus"/>
    <property type="evidence" value="ECO:0007669"/>
    <property type="project" value="UniProtKB-SubCell"/>
</dbReference>
<name>A0A7R9C2H9_9CRUS</name>
<keyword evidence="2" id="KW-0539">Nucleus</keyword>
<evidence type="ECO:0000256" key="3">
    <source>
        <dbReference type="SAM" id="MobiDB-lite"/>
    </source>
</evidence>
<evidence type="ECO:0000256" key="1">
    <source>
        <dbReference type="ARBA" id="ARBA00004123"/>
    </source>
</evidence>
<keyword evidence="6" id="KW-1185">Reference proteome</keyword>
<evidence type="ECO:0000256" key="2">
    <source>
        <dbReference type="ARBA" id="ARBA00023242"/>
    </source>
</evidence>